<feature type="compositionally biased region" description="Gly residues" evidence="9">
    <location>
        <begin position="345"/>
        <end position="358"/>
    </location>
</feature>
<feature type="region of interest" description="Disordered" evidence="9">
    <location>
        <begin position="412"/>
        <end position="468"/>
    </location>
</feature>
<evidence type="ECO:0000256" key="5">
    <source>
        <dbReference type="ARBA" id="ARBA00023163"/>
    </source>
</evidence>
<name>A0AAW0DZK3_9AGAR</name>
<evidence type="ECO:0000313" key="11">
    <source>
        <dbReference type="EMBL" id="KAK7056336.1"/>
    </source>
</evidence>
<dbReference type="CDD" id="cd08045">
    <property type="entry name" value="HFD_TAF4"/>
    <property type="match status" value="1"/>
</dbReference>
<keyword evidence="6" id="KW-0539">Nucleus</keyword>
<feature type="compositionally biased region" description="Low complexity" evidence="9">
    <location>
        <begin position="421"/>
        <end position="448"/>
    </location>
</feature>
<feature type="region of interest" description="Disordered" evidence="9">
    <location>
        <begin position="343"/>
        <end position="391"/>
    </location>
</feature>
<dbReference type="GO" id="GO:0006367">
    <property type="term" value="P:transcription initiation at RNA polymerase II promoter"/>
    <property type="evidence" value="ECO:0007669"/>
    <property type="project" value="TreeGrafter"/>
</dbReference>
<evidence type="ECO:0000259" key="10">
    <source>
        <dbReference type="Pfam" id="PF05236"/>
    </source>
</evidence>
<protein>
    <recommendedName>
        <fullName evidence="3">Transcription initiation factor TFIID subunit 4</fullName>
    </recommendedName>
    <alternativeName>
        <fullName evidence="8">TBP-associated factor 4</fullName>
    </alternativeName>
</protein>
<feature type="region of interest" description="Disordered" evidence="9">
    <location>
        <begin position="158"/>
        <end position="194"/>
    </location>
</feature>
<accession>A0AAW0DZK3</accession>
<dbReference type="GO" id="GO:0003677">
    <property type="term" value="F:DNA binding"/>
    <property type="evidence" value="ECO:0007669"/>
    <property type="project" value="TreeGrafter"/>
</dbReference>
<dbReference type="InterPro" id="IPR007900">
    <property type="entry name" value="TAF4_C"/>
</dbReference>
<dbReference type="Pfam" id="PF05236">
    <property type="entry name" value="TAF4"/>
    <property type="match status" value="1"/>
</dbReference>
<feature type="region of interest" description="Disordered" evidence="9">
    <location>
        <begin position="1"/>
        <end position="85"/>
    </location>
</feature>
<evidence type="ECO:0000256" key="9">
    <source>
        <dbReference type="SAM" id="MobiDB-lite"/>
    </source>
</evidence>
<reference evidence="11 12" key="1">
    <citation type="submission" date="2024-01" db="EMBL/GenBank/DDBJ databases">
        <title>A draft genome for a cacao thread blight-causing isolate of Paramarasmius palmivorus.</title>
        <authorList>
            <person name="Baruah I.K."/>
            <person name="Bukari Y."/>
            <person name="Amoako-Attah I."/>
            <person name="Meinhardt L.W."/>
            <person name="Bailey B.A."/>
            <person name="Cohen S.P."/>
        </authorList>
    </citation>
    <scope>NUCLEOTIDE SEQUENCE [LARGE SCALE GENOMIC DNA]</scope>
    <source>
        <strain evidence="11 12">GH-12</strain>
    </source>
</reference>
<evidence type="ECO:0000256" key="4">
    <source>
        <dbReference type="ARBA" id="ARBA00023015"/>
    </source>
</evidence>
<comment type="subcellular location">
    <subcellularLocation>
        <location evidence="1">Nucleus</location>
    </subcellularLocation>
</comment>
<proteinExistence type="inferred from homology"/>
<sequence length="496" mass="51613">MSSTPQPQPQPVKSEEPPMHSLTPTPSTPATPQAYTWAIDPALQTQSATPAQNTTTATPTPAPTTTTTPAPAPAPTTYQYAQPGSTGTYQYGYYPGYYGYHAQAGTAAAPTATPATSTPAANTTASTTAANNANNSQVDSSDIATLNDALGSAGVDLRAEEESLQTQTSSFRTSNTYLSAQHQHGDRTRKQPPAPAFNTTFIGATMKTIGTQHKITRIPEDSVNYLSLALRARLGDLITNMIKASTHRTSTQFDRPATLYPTPSIDTTKGGVIVSPDGSSQQVTEAMVTDPIPMWSILIRSDVAKQLGAIEKVEREEELRVRRERKERAELAASHAAALAAASAGGSGAGGAGAGAGGDGDEDGQPKKKRKKEGPGVTARNMSEDVRKKMSNAVASQAAGLGGRYAWMTAANANAPPPPKKAQASTPAPTNNPATMSSGAPSTPTPTSKVYTATTGTGAMKVDEDPRTKVTMRDAMFVVSTERGHGGGRGAARGWT</sequence>
<comment type="caution">
    <text evidence="11">The sequence shown here is derived from an EMBL/GenBank/DDBJ whole genome shotgun (WGS) entry which is preliminary data.</text>
</comment>
<dbReference type="PANTHER" id="PTHR15138">
    <property type="entry name" value="TRANSCRIPTION INITIATION FACTOR TFIID SUBUNIT 4"/>
    <property type="match status" value="1"/>
</dbReference>
<feature type="region of interest" description="Disordered" evidence="9">
    <location>
        <begin position="110"/>
        <end position="140"/>
    </location>
</feature>
<comment type="function">
    <text evidence="7">Functions as a component of the DNA-binding general transcription factor complex TFIID. Binding of TFIID to a promoter (with or without TATA element) is the initial step in pre-initiation complex (PIC) formation. TFIID plays a key role in the regulation of gene expression by RNA polymerase II through different activities such as transcription activator interaction, core promoter recognition and selectivity, TFIIA and TFIIB interaction, chromatin modification (histone acetylation by TAF1), facilitation of DNA opening and initiation of transcription.</text>
</comment>
<evidence type="ECO:0000256" key="2">
    <source>
        <dbReference type="ARBA" id="ARBA00006178"/>
    </source>
</evidence>
<evidence type="ECO:0000313" key="12">
    <source>
        <dbReference type="Proteomes" id="UP001383192"/>
    </source>
</evidence>
<evidence type="ECO:0000256" key="6">
    <source>
        <dbReference type="ARBA" id="ARBA00023242"/>
    </source>
</evidence>
<evidence type="ECO:0000256" key="7">
    <source>
        <dbReference type="ARBA" id="ARBA00025346"/>
    </source>
</evidence>
<dbReference type="EMBL" id="JAYKXP010000007">
    <property type="protein sequence ID" value="KAK7056336.1"/>
    <property type="molecule type" value="Genomic_DNA"/>
</dbReference>
<feature type="compositionally biased region" description="Polar residues" evidence="9">
    <location>
        <begin position="164"/>
        <end position="182"/>
    </location>
</feature>
<evidence type="ECO:0000256" key="1">
    <source>
        <dbReference type="ARBA" id="ARBA00004123"/>
    </source>
</evidence>
<keyword evidence="12" id="KW-1185">Reference proteome</keyword>
<dbReference type="InterPro" id="IPR045144">
    <property type="entry name" value="TAF4"/>
</dbReference>
<feature type="compositionally biased region" description="Pro residues" evidence="9">
    <location>
        <begin position="1"/>
        <end position="10"/>
    </location>
</feature>
<feature type="compositionally biased region" description="Low complexity" evidence="9">
    <location>
        <begin position="44"/>
        <end position="85"/>
    </location>
</feature>
<keyword evidence="4" id="KW-0805">Transcription regulation</keyword>
<comment type="similarity">
    <text evidence="2">Belongs to the TAF4 family.</text>
</comment>
<dbReference type="GO" id="GO:0016251">
    <property type="term" value="F:RNA polymerase II general transcription initiation factor activity"/>
    <property type="evidence" value="ECO:0007669"/>
    <property type="project" value="TreeGrafter"/>
</dbReference>
<feature type="compositionally biased region" description="Low complexity" evidence="9">
    <location>
        <begin position="110"/>
        <end position="136"/>
    </location>
</feature>
<dbReference type="AlphaFoldDB" id="A0AAW0DZK3"/>
<organism evidence="11 12">
    <name type="scientific">Paramarasmius palmivorus</name>
    <dbReference type="NCBI Taxonomy" id="297713"/>
    <lineage>
        <taxon>Eukaryota</taxon>
        <taxon>Fungi</taxon>
        <taxon>Dikarya</taxon>
        <taxon>Basidiomycota</taxon>
        <taxon>Agaricomycotina</taxon>
        <taxon>Agaricomycetes</taxon>
        <taxon>Agaricomycetidae</taxon>
        <taxon>Agaricales</taxon>
        <taxon>Marasmiineae</taxon>
        <taxon>Marasmiaceae</taxon>
        <taxon>Paramarasmius</taxon>
    </lineage>
</organism>
<gene>
    <name evidence="11" type="ORF">VNI00_002889</name>
</gene>
<keyword evidence="5" id="KW-0804">Transcription</keyword>
<feature type="domain" description="Transcription initiation factor TFIID component TAF4 C-terminal" evidence="10">
    <location>
        <begin position="146"/>
        <end position="483"/>
    </location>
</feature>
<dbReference type="GO" id="GO:0005669">
    <property type="term" value="C:transcription factor TFIID complex"/>
    <property type="evidence" value="ECO:0007669"/>
    <property type="project" value="InterPro"/>
</dbReference>
<dbReference type="Proteomes" id="UP001383192">
    <property type="component" value="Unassembled WGS sequence"/>
</dbReference>
<feature type="compositionally biased region" description="Low complexity" evidence="9">
    <location>
        <begin position="23"/>
        <end position="32"/>
    </location>
</feature>
<dbReference type="PANTHER" id="PTHR15138:SF14">
    <property type="entry name" value="TRANSCRIPTION INITIATION FACTOR TFIID SUBUNIT 4"/>
    <property type="match status" value="1"/>
</dbReference>
<evidence type="ECO:0000256" key="8">
    <source>
        <dbReference type="ARBA" id="ARBA00031747"/>
    </source>
</evidence>
<evidence type="ECO:0000256" key="3">
    <source>
        <dbReference type="ARBA" id="ARBA00017306"/>
    </source>
</evidence>